<feature type="compositionally biased region" description="Basic and acidic residues" evidence="8">
    <location>
        <begin position="183"/>
        <end position="205"/>
    </location>
</feature>
<dbReference type="Pfam" id="PF08295">
    <property type="entry name" value="Sin3_corepress"/>
    <property type="match status" value="1"/>
</dbReference>
<feature type="compositionally biased region" description="Polar residues" evidence="8">
    <location>
        <begin position="1206"/>
        <end position="1225"/>
    </location>
</feature>
<reference evidence="10" key="1">
    <citation type="journal article" date="2020" name="Stud. Mycol.">
        <title>101 Dothideomycetes genomes: a test case for predicting lifestyles and emergence of pathogens.</title>
        <authorList>
            <person name="Haridas S."/>
            <person name="Albert R."/>
            <person name="Binder M."/>
            <person name="Bloem J."/>
            <person name="Labutti K."/>
            <person name="Salamov A."/>
            <person name="Andreopoulos B."/>
            <person name="Baker S."/>
            <person name="Barry K."/>
            <person name="Bills G."/>
            <person name="Bluhm B."/>
            <person name="Cannon C."/>
            <person name="Castanera R."/>
            <person name="Culley D."/>
            <person name="Daum C."/>
            <person name="Ezra D."/>
            <person name="Gonzalez J."/>
            <person name="Henrissat B."/>
            <person name="Kuo A."/>
            <person name="Liang C."/>
            <person name="Lipzen A."/>
            <person name="Lutzoni F."/>
            <person name="Magnuson J."/>
            <person name="Mondo S."/>
            <person name="Nolan M."/>
            <person name="Ohm R."/>
            <person name="Pangilinan J."/>
            <person name="Park H.-J."/>
            <person name="Ramirez L."/>
            <person name="Alfaro M."/>
            <person name="Sun H."/>
            <person name="Tritt A."/>
            <person name="Yoshinaga Y."/>
            <person name="Zwiers L.-H."/>
            <person name="Turgeon B."/>
            <person name="Goodwin S."/>
            <person name="Spatafora J."/>
            <person name="Crous P."/>
            <person name="Grigoriev I."/>
        </authorList>
    </citation>
    <scope>NUCLEOTIDE SEQUENCE</scope>
    <source>
        <strain evidence="10">CBS 113818</strain>
    </source>
</reference>
<evidence type="ECO:0000256" key="8">
    <source>
        <dbReference type="SAM" id="MobiDB-lite"/>
    </source>
</evidence>
<keyword evidence="6 7" id="KW-0539">Nucleus</keyword>
<dbReference type="Pfam" id="PF16879">
    <property type="entry name" value="Sin3a_C"/>
    <property type="match status" value="1"/>
</dbReference>
<dbReference type="PROSITE" id="PS51477">
    <property type="entry name" value="PAH"/>
    <property type="match status" value="2"/>
</dbReference>
<feature type="compositionally biased region" description="Acidic residues" evidence="8">
    <location>
        <begin position="1142"/>
        <end position="1152"/>
    </location>
</feature>
<feature type="region of interest" description="Disordered" evidence="8">
    <location>
        <begin position="1"/>
        <end position="163"/>
    </location>
</feature>
<dbReference type="FunFam" id="1.20.1160.11:FF:000002">
    <property type="entry name" value="Paired amphipathic helix protein SIN3"/>
    <property type="match status" value="1"/>
</dbReference>
<organism evidence="10 11">
    <name type="scientific">Ophiobolus disseminans</name>
    <dbReference type="NCBI Taxonomy" id="1469910"/>
    <lineage>
        <taxon>Eukaryota</taxon>
        <taxon>Fungi</taxon>
        <taxon>Dikarya</taxon>
        <taxon>Ascomycota</taxon>
        <taxon>Pezizomycotina</taxon>
        <taxon>Dothideomycetes</taxon>
        <taxon>Pleosporomycetidae</taxon>
        <taxon>Pleosporales</taxon>
        <taxon>Pleosporineae</taxon>
        <taxon>Phaeosphaeriaceae</taxon>
        <taxon>Ophiobolus</taxon>
    </lineage>
</organism>
<feature type="region of interest" description="Disordered" evidence="8">
    <location>
        <begin position="401"/>
        <end position="480"/>
    </location>
</feature>
<dbReference type="GO" id="GO:0010628">
    <property type="term" value="P:positive regulation of gene expression"/>
    <property type="evidence" value="ECO:0007669"/>
    <property type="project" value="UniProtKB-ARBA"/>
</dbReference>
<evidence type="ECO:0000256" key="4">
    <source>
        <dbReference type="ARBA" id="ARBA00023015"/>
    </source>
</evidence>
<evidence type="ECO:0000256" key="7">
    <source>
        <dbReference type="PROSITE-ProRule" id="PRU00810"/>
    </source>
</evidence>
<keyword evidence="11" id="KW-1185">Reference proteome</keyword>
<feature type="region of interest" description="Disordered" evidence="8">
    <location>
        <begin position="177"/>
        <end position="214"/>
    </location>
</feature>
<keyword evidence="2" id="KW-0678">Repressor</keyword>
<evidence type="ECO:0000313" key="11">
    <source>
        <dbReference type="Proteomes" id="UP000799424"/>
    </source>
</evidence>
<evidence type="ECO:0000313" key="10">
    <source>
        <dbReference type="EMBL" id="KAF2831213.1"/>
    </source>
</evidence>
<feature type="compositionally biased region" description="Low complexity" evidence="8">
    <location>
        <begin position="21"/>
        <end position="31"/>
    </location>
</feature>
<dbReference type="GO" id="GO:0000122">
    <property type="term" value="P:negative regulation of transcription by RNA polymerase II"/>
    <property type="evidence" value="ECO:0007669"/>
    <property type="project" value="TreeGrafter"/>
</dbReference>
<dbReference type="PANTHER" id="PTHR12346:SF0">
    <property type="entry name" value="SIN3A, ISOFORM G"/>
    <property type="match status" value="1"/>
</dbReference>
<dbReference type="GO" id="GO:0033698">
    <property type="term" value="C:Rpd3L complex"/>
    <property type="evidence" value="ECO:0007669"/>
    <property type="project" value="UniProtKB-ARBA"/>
</dbReference>
<dbReference type="FunFam" id="1.20.1160.11:FF:000001">
    <property type="entry name" value="Paired amphipathic helix protein Sin3"/>
    <property type="match status" value="1"/>
</dbReference>
<dbReference type="FunFam" id="1.20.1160.11:FF:000003">
    <property type="entry name" value="Paired amphipathic helix SIN3-like protein"/>
    <property type="match status" value="1"/>
</dbReference>
<feature type="compositionally biased region" description="Basic and acidic residues" evidence="8">
    <location>
        <begin position="153"/>
        <end position="163"/>
    </location>
</feature>
<feature type="compositionally biased region" description="Polar residues" evidence="8">
    <location>
        <begin position="424"/>
        <end position="434"/>
    </location>
</feature>
<dbReference type="SUPFAM" id="SSF47762">
    <property type="entry name" value="PAH2 domain"/>
    <property type="match status" value="3"/>
</dbReference>
<dbReference type="Pfam" id="PF02671">
    <property type="entry name" value="PAH"/>
    <property type="match status" value="3"/>
</dbReference>
<feature type="domain" description="Histone deacetylase interacting" evidence="9">
    <location>
        <begin position="848"/>
        <end position="949"/>
    </location>
</feature>
<protein>
    <recommendedName>
        <fullName evidence="9">Histone deacetylase interacting domain-containing protein</fullName>
    </recommendedName>
</protein>
<feature type="region of interest" description="Disordered" evidence="8">
    <location>
        <begin position="1130"/>
        <end position="1225"/>
    </location>
</feature>
<feature type="compositionally biased region" description="Polar residues" evidence="8">
    <location>
        <begin position="451"/>
        <end position="462"/>
    </location>
</feature>
<dbReference type="InterPro" id="IPR003822">
    <property type="entry name" value="PAH"/>
</dbReference>
<feature type="compositionally biased region" description="Polar residues" evidence="8">
    <location>
        <begin position="71"/>
        <end position="84"/>
    </location>
</feature>
<dbReference type="GO" id="GO:0003714">
    <property type="term" value="F:transcription corepressor activity"/>
    <property type="evidence" value="ECO:0007669"/>
    <property type="project" value="InterPro"/>
</dbReference>
<evidence type="ECO:0000256" key="3">
    <source>
        <dbReference type="ARBA" id="ARBA00022737"/>
    </source>
</evidence>
<evidence type="ECO:0000256" key="2">
    <source>
        <dbReference type="ARBA" id="ARBA00022491"/>
    </source>
</evidence>
<proteinExistence type="predicted"/>
<evidence type="ECO:0000256" key="5">
    <source>
        <dbReference type="ARBA" id="ARBA00023163"/>
    </source>
</evidence>
<dbReference type="InterPro" id="IPR036600">
    <property type="entry name" value="PAH_sf"/>
</dbReference>
<feature type="compositionally biased region" description="Acidic residues" evidence="8">
    <location>
        <begin position="1592"/>
        <end position="1602"/>
    </location>
</feature>
<dbReference type="OrthoDB" id="10265969at2759"/>
<comment type="subcellular location">
    <subcellularLocation>
        <location evidence="1 7">Nucleus</location>
    </subcellularLocation>
</comment>
<keyword evidence="4" id="KW-0805">Transcription regulation</keyword>
<feature type="compositionally biased region" description="Basic and acidic residues" evidence="8">
    <location>
        <begin position="1160"/>
        <end position="1182"/>
    </location>
</feature>
<dbReference type="PANTHER" id="PTHR12346">
    <property type="entry name" value="SIN3B-RELATED"/>
    <property type="match status" value="1"/>
</dbReference>
<sequence length="1602" mass="179244">MNPGHRDGWPPSQAGVSAPSQQQQTDQTQAQGPRLPGLYGPSNAGQQQPPPHASPAQGPGPALPPPSGPSFYSSNGASAHNQNLPALPGMTAQPPHSSPHQSAQRPPSSDAAPGAQNHQGPQGPPYSLPGISQTLQQQQQQQQAHMVSSEQANAERELRERDARDRELMESHLLQQHAAQQEENIKREAEQRDRELHERQQREQVAHQSHSGPIQIHQPVAVAPSARTIHGPNGLLGQAGPLGGPNALGAPMGGANPTGHMYGNAPVQHDQTTPRMQHAVQPPPQPQMLMPFTGPPGSMGMGQGQQPILNDALSYLDQVKVQFADHPDVYNKFLDIMKDFKSGAIDTPGVIERVSTLFAGNPNLIQGFNTFLPPGYKIECGTNGDPNAIRVTTPMGTMVSTMPAPRPLSPPRSSAVNGNAAPQHESTYYETSQGRPWPQPPRVQGPDGQESIFSPNNRNLTQALYGPQGGPPGQTPMSPEVNSRVHPDPIGSAAALAHQQEQRGVSQLQNAVSAAAGRSILSPSLDNATPALSQALNGVAPVAQLGGIGAEKRGPVEFNHAISYVNKIKNRFASQPDIYKQFLEILQTYQRESKPIQDVYAQVTTLFGAAPDLLEDFKQFLPESAAQHRAQQQAARHAEDAVMLTNVRGEPGYGQTPSNQQTPRAEATSRLPPMGNFAPTPTANRDNKRKRERQGPLAAPMPAPVTTEAPTSNVRSSYGPGTASKRAKTGHAAKQPIPDGPPVSPTLTPALPEPLPPTTTTSPSQDELAFFDRAKKFIGNKNTMNEFLKLCNLYSQDLVDKQLLLYRASAFIGGNQELFAWFKKFLGDDEEQHKSRPKTVNSRVSLSNCRAYGPSYRLLPKRERERVCSGRDELCRSVLNDEWASHPTWASEDSGFVAHRKNQFEEGLHRIEEERHDYDFNIEACSRTVQQLEPIANQLLTMKPEDRSTFQLPAGLGGQSETIYKRVIMKIYGRDRGKDVIKELFQMPWNVVPVLLHRLKTKLEDWKAAQREWEKVWRDQTQKIFWKSLDHQSITVKQTDKRQFQPKSLTNEIQVRYEEQKRMQAIQEIPQPDHQFAFSFEDEDVLIDVARLMISFAESNTVADFSKVIPFIKEFVPLFFGIDVPKFEQRVQSSGHNTPNDSGEDTPSPDDDVSQRGKTKKSDLRREILDPSRKSRKDKEDSIASASRDTTPEIVSGIEDDAAGDSANSNTRSERPTSQWVEYSNMPTAFGDKEFEHEEPYRRVQYNMYANASIYCFFRMFVYLYERLAKLKESEEEVRLIISRAKEHKPAQNLKMLDKQPEDFFKDTSSSASYYQQVLDMFQEQIVGESDMNFIEETLRRYYLQNGWQLYSFDRLLSSLVRFALAVVSHDNKDKSVDIYNLFKKDRVNDATTHKNEISYRKAVEKYAKDADTYRVTYDPAKTEATVRLFKKDDPTFEFNTLDRVKRWRAYIASYMAVEPTEEVVGSRVHYPYLKKRLAKTEDFSEDDRLDHVKHSDNITVSISPAGYNMTFINSEPFGTGGVQYFLQSDSVRAGLPKPAAEYKSLNDSRRERVQEKLVRNNTWMKDLSREDVDAKKTAFKKDLDTARTAADDDDDVEMEEV</sequence>
<accession>A0A6A7ADI4</accession>
<dbReference type="InterPro" id="IPR013194">
    <property type="entry name" value="HDAC_interact_dom"/>
</dbReference>
<feature type="compositionally biased region" description="Polar residues" evidence="8">
    <location>
        <begin position="94"/>
        <end position="107"/>
    </location>
</feature>
<name>A0A6A7ADI4_9PLEO</name>
<dbReference type="InterPro" id="IPR031693">
    <property type="entry name" value="Sin3_C"/>
</dbReference>
<gene>
    <name evidence="10" type="ORF">CC86DRAFT_314400</name>
</gene>
<keyword evidence="3" id="KW-0677">Repeat</keyword>
<dbReference type="EMBL" id="MU006218">
    <property type="protein sequence ID" value="KAF2831213.1"/>
    <property type="molecule type" value="Genomic_DNA"/>
</dbReference>
<dbReference type="Gene3D" id="1.20.1160.11">
    <property type="entry name" value="Paired amphipathic helix"/>
    <property type="match status" value="3"/>
</dbReference>
<dbReference type="SMART" id="SM00761">
    <property type="entry name" value="HDAC_interact"/>
    <property type="match status" value="1"/>
</dbReference>
<feature type="region of interest" description="Disordered" evidence="8">
    <location>
        <begin position="1579"/>
        <end position="1602"/>
    </location>
</feature>
<keyword evidence="5" id="KW-0804">Transcription</keyword>
<dbReference type="InterPro" id="IPR039774">
    <property type="entry name" value="Sin3-like"/>
</dbReference>
<evidence type="ECO:0000256" key="1">
    <source>
        <dbReference type="ARBA" id="ARBA00004123"/>
    </source>
</evidence>
<feature type="region of interest" description="Disordered" evidence="8">
    <location>
        <begin position="648"/>
        <end position="764"/>
    </location>
</feature>
<dbReference type="Proteomes" id="UP000799424">
    <property type="component" value="Unassembled WGS sequence"/>
</dbReference>
<evidence type="ECO:0000256" key="6">
    <source>
        <dbReference type="ARBA" id="ARBA00023242"/>
    </source>
</evidence>
<feature type="compositionally biased region" description="Polar residues" evidence="8">
    <location>
        <begin position="1130"/>
        <end position="1141"/>
    </location>
</feature>
<evidence type="ECO:0000259" key="9">
    <source>
        <dbReference type="SMART" id="SM00761"/>
    </source>
</evidence>